<proteinExistence type="predicted"/>
<dbReference type="EMBL" id="CAJNOK010041087">
    <property type="protein sequence ID" value="CAF1555574.1"/>
    <property type="molecule type" value="Genomic_DNA"/>
</dbReference>
<dbReference type="EMBL" id="CAJOBA010063608">
    <property type="protein sequence ID" value="CAF4346351.1"/>
    <property type="molecule type" value="Genomic_DNA"/>
</dbReference>
<dbReference type="AlphaFoldDB" id="A0A8S2UIN6"/>
<feature type="non-terminal residue" evidence="2">
    <location>
        <position position="1"/>
    </location>
</feature>
<organism evidence="2 3">
    <name type="scientific">Didymodactylos carnosus</name>
    <dbReference type="NCBI Taxonomy" id="1234261"/>
    <lineage>
        <taxon>Eukaryota</taxon>
        <taxon>Metazoa</taxon>
        <taxon>Spiralia</taxon>
        <taxon>Gnathifera</taxon>
        <taxon>Rotifera</taxon>
        <taxon>Eurotatoria</taxon>
        <taxon>Bdelloidea</taxon>
        <taxon>Philodinida</taxon>
        <taxon>Philodinidae</taxon>
        <taxon>Didymodactylos</taxon>
    </lineage>
</organism>
<dbReference type="PANTHER" id="PTHR34859:SF2">
    <property type="entry name" value="LYSM DOMAIN-CONTAINING PROTEIN"/>
    <property type="match status" value="1"/>
</dbReference>
<reference evidence="2" key="1">
    <citation type="submission" date="2021-02" db="EMBL/GenBank/DDBJ databases">
        <authorList>
            <person name="Nowell W R."/>
        </authorList>
    </citation>
    <scope>NUCLEOTIDE SEQUENCE</scope>
</reference>
<dbReference type="Proteomes" id="UP000677228">
    <property type="component" value="Unassembled WGS sequence"/>
</dbReference>
<accession>A0A8S2UIN6</accession>
<name>A0A8S2UIN6_9BILA</name>
<sequence length="366" mass="40741">MAEIIKENETSSVISSISLKSYEEPTILVSTSENATNSTTEDSIIIPNTPVSLKVKRILREFFRNYEPYCWRRSYSRGAGRPLHACPENENDQDGLLCYKPCNDGFNGVGPVCWEDCNQQNMTSIVFGCISLISSKRICPWYDTCGLTFKRGCSQCPSNYTNLGCLCMRSFFRKSYTRGIGSPMICSPSYEQDGLLCYNKCRKDYNGVGPVCWQYCPDTQPLACLAGCAKTEKDCKTAVINMIQSVAGASLNLLQIVLGTPLFNLFAVDIMANAVKEDWSTVAKDIGRIALSFVDKILPELIKTFSDWDFNTLQSATKNASLLLTVAAFKNTSSLTPFIQFFKIDSLISAFNHGLCDLKEDINDFV</sequence>
<evidence type="ECO:0000313" key="2">
    <source>
        <dbReference type="EMBL" id="CAF4346351.1"/>
    </source>
</evidence>
<gene>
    <name evidence="1" type="ORF">OVA965_LOCUS39528</name>
    <name evidence="2" type="ORF">TMI583_LOCUS40841</name>
</gene>
<comment type="caution">
    <text evidence="2">The sequence shown here is derived from an EMBL/GenBank/DDBJ whole genome shotgun (WGS) entry which is preliminary data.</text>
</comment>
<evidence type="ECO:0000313" key="3">
    <source>
        <dbReference type="Proteomes" id="UP000682733"/>
    </source>
</evidence>
<evidence type="ECO:0000313" key="1">
    <source>
        <dbReference type="EMBL" id="CAF1555574.1"/>
    </source>
</evidence>
<dbReference type="Proteomes" id="UP000682733">
    <property type="component" value="Unassembled WGS sequence"/>
</dbReference>
<protein>
    <submittedName>
        <fullName evidence="2">Uncharacterized protein</fullName>
    </submittedName>
</protein>
<dbReference type="PANTHER" id="PTHR34859">
    <property type="entry name" value="UNNAMED PRODUCT"/>
    <property type="match status" value="1"/>
</dbReference>